<dbReference type="HAMAP" id="MF_00796">
    <property type="entry name" value="NTPase_1"/>
    <property type="match status" value="1"/>
</dbReference>
<evidence type="ECO:0000256" key="3">
    <source>
        <dbReference type="ARBA" id="ARBA00022840"/>
    </source>
</evidence>
<gene>
    <name evidence="4" type="ordered locus">Dtur_1583</name>
</gene>
<evidence type="ECO:0008006" key="6">
    <source>
        <dbReference type="Google" id="ProtNLM"/>
    </source>
</evidence>
<keyword evidence="3" id="KW-0067">ATP-binding</keyword>
<dbReference type="PANTHER" id="PTHR43146:SF1">
    <property type="entry name" value="CANCER-RELATED NUCLEOSIDE-TRIPHOSPHATASE"/>
    <property type="match status" value="1"/>
</dbReference>
<dbReference type="GO" id="GO:0017111">
    <property type="term" value="F:ribonucleoside triphosphate phosphatase activity"/>
    <property type="evidence" value="ECO:0007669"/>
    <property type="project" value="InterPro"/>
</dbReference>
<dbReference type="EMBL" id="CP001251">
    <property type="protein sequence ID" value="ACK42856.1"/>
    <property type="molecule type" value="Genomic_DNA"/>
</dbReference>
<accession>B8E2L2</accession>
<dbReference type="Pfam" id="PF03266">
    <property type="entry name" value="NTPase_1"/>
    <property type="match status" value="1"/>
</dbReference>
<dbReference type="AlphaFoldDB" id="B8E2L2"/>
<sequence length="169" mass="20096">MKIFITGQPGVGKTTLLKKIYNFCREKSIVVCGFITEEVRENRFRIGFDLITLGDNQRLNFASIYKETPYKFGKYFLDIAALENVMDRIFCIEAEVYIIDEIGKMEFFSERFKEKIHKIMENDKLNIVASLHRDFVKEFKKYGKVYYLTQDNRDLVFEEVKQEILILKK</sequence>
<dbReference type="EnsemblBacteria" id="ACK42856">
    <property type="protein sequence ID" value="ACK42856"/>
    <property type="gene ID" value="Dtur_1583"/>
</dbReference>
<dbReference type="CDD" id="cd19482">
    <property type="entry name" value="RecA-like_Thep1"/>
    <property type="match status" value="1"/>
</dbReference>
<dbReference type="InParanoid" id="B8E2L2"/>
<dbReference type="HOGENOM" id="CLU_103145_1_1_0"/>
<dbReference type="GO" id="GO:0005524">
    <property type="term" value="F:ATP binding"/>
    <property type="evidence" value="ECO:0007669"/>
    <property type="project" value="UniProtKB-KW"/>
</dbReference>
<organism evidence="4 5">
    <name type="scientific">Dictyoglomus turgidum (strain DSM 6724 / Z-1310)</name>
    <dbReference type="NCBI Taxonomy" id="515635"/>
    <lineage>
        <taxon>Bacteria</taxon>
        <taxon>Pseudomonadati</taxon>
        <taxon>Dictyoglomota</taxon>
        <taxon>Dictyoglomia</taxon>
        <taxon>Dictyoglomales</taxon>
        <taxon>Dictyoglomaceae</taxon>
        <taxon>Dictyoglomus</taxon>
    </lineage>
</organism>
<name>B8E2L2_DICTD</name>
<evidence type="ECO:0000313" key="5">
    <source>
        <dbReference type="Proteomes" id="UP000007719"/>
    </source>
</evidence>
<dbReference type="STRING" id="515635.Dtur_1583"/>
<keyword evidence="1" id="KW-0547">Nucleotide-binding</keyword>
<evidence type="ECO:0000256" key="2">
    <source>
        <dbReference type="ARBA" id="ARBA00022801"/>
    </source>
</evidence>
<dbReference type="eggNOG" id="COG1618">
    <property type="taxonomic scope" value="Bacteria"/>
</dbReference>
<keyword evidence="2" id="KW-0378">Hydrolase</keyword>
<dbReference type="InterPro" id="IPR004948">
    <property type="entry name" value="Nuc-triphosphatase_THEP1"/>
</dbReference>
<dbReference type="Gene3D" id="3.40.50.300">
    <property type="entry name" value="P-loop containing nucleotide triphosphate hydrolases"/>
    <property type="match status" value="1"/>
</dbReference>
<proteinExistence type="inferred from homology"/>
<dbReference type="InterPro" id="IPR027417">
    <property type="entry name" value="P-loop_NTPase"/>
</dbReference>
<reference evidence="5" key="1">
    <citation type="journal article" date="2016" name="Front. Microbiol.">
        <title>The complete genome sequence of hyperthermophile Dictyoglomus turgidum DSM 6724 reveals a specialized carbohydrate fermentor.</title>
        <authorList>
            <person name="Brumm P.J."/>
            <person name="Gowda K."/>
            <person name="Robb F.T."/>
            <person name="Mead D.A."/>
        </authorList>
    </citation>
    <scope>NUCLEOTIDE SEQUENCE [LARGE SCALE GENOMIC DNA]</scope>
    <source>
        <strain evidence="5">DSM 6724 / Z-1310</strain>
    </source>
</reference>
<protein>
    <recommendedName>
        <fullName evidence="6">NTPase</fullName>
    </recommendedName>
</protein>
<evidence type="ECO:0000256" key="1">
    <source>
        <dbReference type="ARBA" id="ARBA00022741"/>
    </source>
</evidence>
<dbReference type="NCBIfam" id="NF010248">
    <property type="entry name" value="PRK13695.1"/>
    <property type="match status" value="1"/>
</dbReference>
<keyword evidence="5" id="KW-1185">Reference proteome</keyword>
<dbReference type="KEGG" id="dtu:Dtur_1583"/>
<dbReference type="Proteomes" id="UP000007719">
    <property type="component" value="Chromosome"/>
</dbReference>
<dbReference type="SUPFAM" id="SSF52540">
    <property type="entry name" value="P-loop containing nucleoside triphosphate hydrolases"/>
    <property type="match status" value="1"/>
</dbReference>
<dbReference type="OrthoDB" id="9786803at2"/>
<dbReference type="PANTHER" id="PTHR43146">
    <property type="entry name" value="CANCER-RELATED NUCLEOSIDE-TRIPHOSPHATASE"/>
    <property type="match status" value="1"/>
</dbReference>
<evidence type="ECO:0000313" key="4">
    <source>
        <dbReference type="EMBL" id="ACK42856.1"/>
    </source>
</evidence>